<protein>
    <submittedName>
        <fullName evidence="2">Uncharacterized protein</fullName>
    </submittedName>
</protein>
<organism evidence="2 3">
    <name type="scientific">Candidatus Nomurabacteria bacterium GW2011_GWA1_35_8</name>
    <dbReference type="NCBI Taxonomy" id="1618727"/>
    <lineage>
        <taxon>Bacteria</taxon>
        <taxon>Candidatus Nomuraibacteriota</taxon>
    </lineage>
</organism>
<reference evidence="2 3" key="1">
    <citation type="journal article" date="2015" name="Nature">
        <title>rRNA introns, odd ribosomes, and small enigmatic genomes across a large radiation of phyla.</title>
        <authorList>
            <person name="Brown C.T."/>
            <person name="Hug L.A."/>
            <person name="Thomas B.C."/>
            <person name="Sharon I."/>
            <person name="Castelle C.J."/>
            <person name="Singh A."/>
            <person name="Wilkins M.J."/>
            <person name="Williams K.H."/>
            <person name="Banfield J.F."/>
        </authorList>
    </citation>
    <scope>NUCLEOTIDE SEQUENCE [LARGE SCALE GENOMIC DNA]</scope>
</reference>
<name>A0A0G0DBG8_9BACT</name>
<sequence length="202" mass="22867">MNFEKPKQLLKIGAFVILSSLPAFTQTKDAKIENFNQIAKDNEKKIVLQMVEHGQKGRWNNIEVKKLTLSNGDQIIVGYDATGKEKWILKETGDGSRLLLDENMDGELDRMVLNKEEKGSNSKRKAFNELKAFSSMNYLSKEAKAQADLDPEQVFLYKVEKDAEGFKIKAVNFSTGDTEELTGPEAKKQAEKLQEMFAKTLK</sequence>
<proteinExistence type="predicted"/>
<feature type="signal peptide" evidence="1">
    <location>
        <begin position="1"/>
        <end position="25"/>
    </location>
</feature>
<keyword evidence="1" id="KW-0732">Signal</keyword>
<evidence type="ECO:0000313" key="3">
    <source>
        <dbReference type="Proteomes" id="UP000186383"/>
    </source>
</evidence>
<dbReference type="EMBL" id="LBQW01000002">
    <property type="protein sequence ID" value="KKP85986.1"/>
    <property type="molecule type" value="Genomic_DNA"/>
</dbReference>
<dbReference type="AlphaFoldDB" id="A0A0G0DBG8"/>
<feature type="chain" id="PRO_5002531593" evidence="1">
    <location>
        <begin position="26"/>
        <end position="202"/>
    </location>
</feature>
<comment type="caution">
    <text evidence="2">The sequence shown here is derived from an EMBL/GenBank/DDBJ whole genome shotgun (WGS) entry which is preliminary data.</text>
</comment>
<accession>A0A0G0DBG8</accession>
<evidence type="ECO:0000256" key="1">
    <source>
        <dbReference type="SAM" id="SignalP"/>
    </source>
</evidence>
<evidence type="ECO:0000313" key="2">
    <source>
        <dbReference type="EMBL" id="KKP85986.1"/>
    </source>
</evidence>
<gene>
    <name evidence="2" type="ORF">UR88_C0002G0019</name>
</gene>
<dbReference type="Proteomes" id="UP000186383">
    <property type="component" value="Unassembled WGS sequence"/>
</dbReference>